<reference evidence="14 15" key="1">
    <citation type="submission" date="2018-08" db="EMBL/GenBank/DDBJ databases">
        <title>A genome reference for cultivated species of the human gut microbiota.</title>
        <authorList>
            <person name="Zou Y."/>
            <person name="Xue W."/>
            <person name="Luo G."/>
        </authorList>
    </citation>
    <scope>NUCLEOTIDE SEQUENCE [LARGE SCALE GENOMIC DNA]</scope>
    <source>
        <strain evidence="14 15">AF18-46</strain>
    </source>
</reference>
<dbReference type="Gene3D" id="1.10.20.140">
    <property type="match status" value="1"/>
</dbReference>
<evidence type="ECO:0000256" key="11">
    <source>
        <dbReference type="RuleBase" id="RU003783"/>
    </source>
</evidence>
<dbReference type="GO" id="GO:0052381">
    <property type="term" value="F:tRNA dimethylallyltransferase activity"/>
    <property type="evidence" value="ECO:0007669"/>
    <property type="project" value="UniProtKB-UniRule"/>
</dbReference>
<comment type="subunit">
    <text evidence="10">Monomer.</text>
</comment>
<evidence type="ECO:0000256" key="1">
    <source>
        <dbReference type="ARBA" id="ARBA00001946"/>
    </source>
</evidence>
<keyword evidence="4 10" id="KW-0808">Transferase</keyword>
<gene>
    <name evidence="10" type="primary">miaA</name>
    <name evidence="14" type="ORF">DWX20_01110</name>
</gene>
<evidence type="ECO:0000313" key="15">
    <source>
        <dbReference type="Proteomes" id="UP000284731"/>
    </source>
</evidence>
<dbReference type="GO" id="GO:0006400">
    <property type="term" value="P:tRNA modification"/>
    <property type="evidence" value="ECO:0007669"/>
    <property type="project" value="TreeGrafter"/>
</dbReference>
<dbReference type="PANTHER" id="PTHR11088">
    <property type="entry name" value="TRNA DIMETHYLALLYLTRANSFERASE"/>
    <property type="match status" value="1"/>
</dbReference>
<dbReference type="EMBL" id="QRWX01000001">
    <property type="protein sequence ID" value="RGT57676.1"/>
    <property type="molecule type" value="Genomic_DNA"/>
</dbReference>
<comment type="caution">
    <text evidence="14">The sequence shown here is derived from an EMBL/GenBank/DDBJ whole genome shotgun (WGS) entry which is preliminary data.</text>
</comment>
<accession>A0A412PHL6</accession>
<dbReference type="NCBIfam" id="TIGR00174">
    <property type="entry name" value="miaA"/>
    <property type="match status" value="1"/>
</dbReference>
<evidence type="ECO:0000256" key="8">
    <source>
        <dbReference type="ARBA" id="ARBA00022842"/>
    </source>
</evidence>
<dbReference type="PANTHER" id="PTHR11088:SF60">
    <property type="entry name" value="TRNA DIMETHYLALLYLTRANSFERASE"/>
    <property type="match status" value="1"/>
</dbReference>
<dbReference type="EC" id="2.5.1.75" evidence="10"/>
<comment type="caution">
    <text evidence="10">Lacks conserved residue(s) required for the propagation of feature annotation.</text>
</comment>
<evidence type="ECO:0000256" key="6">
    <source>
        <dbReference type="ARBA" id="ARBA00022741"/>
    </source>
</evidence>
<evidence type="ECO:0000256" key="7">
    <source>
        <dbReference type="ARBA" id="ARBA00022840"/>
    </source>
</evidence>
<comment type="function">
    <text evidence="2 10 12">Catalyzes the transfer of a dimethylallyl group onto the adenine at position 37 in tRNAs that read codons beginning with uridine, leading to the formation of N6-(dimethylallyl)adenosine (i(6)A).</text>
</comment>
<sequence>MKKVIVIVGPTAVGKSDFAIELAKKLNGEIISGDSIQVYEGLDIGSGKVTIQEMDGVPHHLIDIYTTKQSYTVADFQAKARDLIDHSDKPMIICGGTGLYIKACLYDYQFSNESGAGIDTDLENYTNEELYQQLLELDPTQSEKIHPNNRRRLLRSLTIAKRSPKVQSEIIAEQEHRMLYNARIIGCTMPREELYARINARVEKMFEAGLQQEVESLLQQGVSFTDACMKGIGYREWEALFEGKKSLEEVKEEIQKHSRQFAKRQYTWFHHQMNVEWFENNNPIQRQAMLEGLAHWYQNQE</sequence>
<dbReference type="AlphaFoldDB" id="A0A412PHL6"/>
<comment type="similarity">
    <text evidence="3 10 13">Belongs to the IPP transferase family.</text>
</comment>
<protein>
    <recommendedName>
        <fullName evidence="10">tRNA dimethylallyltransferase</fullName>
        <ecNumber evidence="10">2.5.1.75</ecNumber>
    </recommendedName>
    <alternativeName>
        <fullName evidence="10">Dimethylallyl diphosphate:tRNA dimethylallyltransferase</fullName>
        <shortName evidence="10">DMAPP:tRNA dimethylallyltransferase</shortName>
        <shortName evidence="10">DMATase</shortName>
    </alternativeName>
    <alternativeName>
        <fullName evidence="10">Isopentenyl-diphosphate:tRNA isopentenyltransferase</fullName>
        <shortName evidence="10">IPP transferase</shortName>
        <shortName evidence="10">IPPT</shortName>
        <shortName evidence="10">IPTase</shortName>
    </alternativeName>
</protein>
<evidence type="ECO:0000256" key="2">
    <source>
        <dbReference type="ARBA" id="ARBA00003213"/>
    </source>
</evidence>
<dbReference type="CDD" id="cd02019">
    <property type="entry name" value="NK"/>
    <property type="match status" value="1"/>
</dbReference>
<keyword evidence="5 10" id="KW-0819">tRNA processing</keyword>
<comment type="catalytic activity">
    <reaction evidence="9 10 11">
        <text>adenosine(37) in tRNA + dimethylallyl diphosphate = N(6)-dimethylallyladenosine(37) in tRNA + diphosphate</text>
        <dbReference type="Rhea" id="RHEA:26482"/>
        <dbReference type="Rhea" id="RHEA-COMP:10162"/>
        <dbReference type="Rhea" id="RHEA-COMP:10375"/>
        <dbReference type="ChEBI" id="CHEBI:33019"/>
        <dbReference type="ChEBI" id="CHEBI:57623"/>
        <dbReference type="ChEBI" id="CHEBI:74411"/>
        <dbReference type="ChEBI" id="CHEBI:74415"/>
        <dbReference type="EC" id="2.5.1.75"/>
    </reaction>
</comment>
<evidence type="ECO:0000256" key="4">
    <source>
        <dbReference type="ARBA" id="ARBA00022679"/>
    </source>
</evidence>
<keyword evidence="8 10" id="KW-0460">Magnesium</keyword>
<dbReference type="SUPFAM" id="SSF52540">
    <property type="entry name" value="P-loop containing nucleoside triphosphate hydrolases"/>
    <property type="match status" value="2"/>
</dbReference>
<dbReference type="GO" id="GO:0005524">
    <property type="term" value="F:ATP binding"/>
    <property type="evidence" value="ECO:0007669"/>
    <property type="project" value="UniProtKB-UniRule"/>
</dbReference>
<dbReference type="RefSeq" id="WP_118764158.1">
    <property type="nucleotide sequence ID" value="NZ_CABJCF010000001.1"/>
</dbReference>
<feature type="region of interest" description="Interaction with substrate tRNA" evidence="10">
    <location>
        <begin position="34"/>
        <end position="37"/>
    </location>
</feature>
<evidence type="ECO:0000313" key="14">
    <source>
        <dbReference type="EMBL" id="RGT57676.1"/>
    </source>
</evidence>
<feature type="site" description="Interaction with substrate tRNA" evidence="10">
    <location>
        <position position="97"/>
    </location>
</feature>
<dbReference type="HAMAP" id="MF_00185">
    <property type="entry name" value="IPP_trans"/>
    <property type="match status" value="1"/>
</dbReference>
<comment type="cofactor">
    <cofactor evidence="1 10">
        <name>Mg(2+)</name>
        <dbReference type="ChEBI" id="CHEBI:18420"/>
    </cofactor>
</comment>
<feature type="binding site" evidence="10">
    <location>
        <begin position="9"/>
        <end position="16"/>
    </location>
    <ligand>
        <name>ATP</name>
        <dbReference type="ChEBI" id="CHEBI:30616"/>
    </ligand>
</feature>
<dbReference type="Proteomes" id="UP000284731">
    <property type="component" value="Unassembled WGS sequence"/>
</dbReference>
<dbReference type="InterPro" id="IPR039657">
    <property type="entry name" value="Dimethylallyltransferase"/>
</dbReference>
<dbReference type="Pfam" id="PF01715">
    <property type="entry name" value="IPPT"/>
    <property type="match status" value="1"/>
</dbReference>
<keyword evidence="6 10" id="KW-0547">Nucleotide-binding</keyword>
<name>A0A412PHL6_9FIRM</name>
<evidence type="ECO:0000256" key="12">
    <source>
        <dbReference type="RuleBase" id="RU003784"/>
    </source>
</evidence>
<evidence type="ECO:0000256" key="5">
    <source>
        <dbReference type="ARBA" id="ARBA00022694"/>
    </source>
</evidence>
<dbReference type="Gene3D" id="3.40.50.300">
    <property type="entry name" value="P-loop containing nucleotide triphosphate hydrolases"/>
    <property type="match status" value="1"/>
</dbReference>
<keyword evidence="7 10" id="KW-0067">ATP-binding</keyword>
<evidence type="ECO:0000256" key="3">
    <source>
        <dbReference type="ARBA" id="ARBA00005842"/>
    </source>
</evidence>
<feature type="binding site" evidence="10">
    <location>
        <begin position="11"/>
        <end position="16"/>
    </location>
    <ligand>
        <name>substrate</name>
    </ligand>
</feature>
<dbReference type="InterPro" id="IPR018022">
    <property type="entry name" value="IPT"/>
</dbReference>
<dbReference type="InterPro" id="IPR027417">
    <property type="entry name" value="P-loop_NTPase"/>
</dbReference>
<proteinExistence type="inferred from homology"/>
<evidence type="ECO:0000256" key="9">
    <source>
        <dbReference type="ARBA" id="ARBA00049563"/>
    </source>
</evidence>
<evidence type="ECO:0000256" key="10">
    <source>
        <dbReference type="HAMAP-Rule" id="MF_00185"/>
    </source>
</evidence>
<evidence type="ECO:0000256" key="13">
    <source>
        <dbReference type="RuleBase" id="RU003785"/>
    </source>
</evidence>
<organism evidence="14 15">
    <name type="scientific">Solobacterium moorei</name>
    <dbReference type="NCBI Taxonomy" id="102148"/>
    <lineage>
        <taxon>Bacteria</taxon>
        <taxon>Bacillati</taxon>
        <taxon>Bacillota</taxon>
        <taxon>Erysipelotrichia</taxon>
        <taxon>Erysipelotrichales</taxon>
        <taxon>Erysipelotrichaceae</taxon>
        <taxon>Solobacterium</taxon>
    </lineage>
</organism>